<feature type="transmembrane region" description="Helical" evidence="8">
    <location>
        <begin position="181"/>
        <end position="204"/>
    </location>
</feature>
<organism evidence="9 10">
    <name type="scientific">Coprinopsis marcescibilis</name>
    <name type="common">Agaric fungus</name>
    <name type="synonym">Psathyrella marcescibilis</name>
    <dbReference type="NCBI Taxonomy" id="230819"/>
    <lineage>
        <taxon>Eukaryota</taxon>
        <taxon>Fungi</taxon>
        <taxon>Dikarya</taxon>
        <taxon>Basidiomycota</taxon>
        <taxon>Agaricomycotina</taxon>
        <taxon>Agaricomycetes</taxon>
        <taxon>Agaricomycetidae</taxon>
        <taxon>Agaricales</taxon>
        <taxon>Agaricineae</taxon>
        <taxon>Psathyrellaceae</taxon>
        <taxon>Coprinopsis</taxon>
    </lineage>
</organism>
<dbReference type="GO" id="GO:0000329">
    <property type="term" value="C:fungal-type vacuole membrane"/>
    <property type="evidence" value="ECO:0007669"/>
    <property type="project" value="TreeGrafter"/>
</dbReference>
<comment type="subcellular location">
    <subcellularLocation>
        <location evidence="1">Membrane</location>
        <topology evidence="1">Multi-pass membrane protein</topology>
    </subcellularLocation>
</comment>
<evidence type="ECO:0008006" key="11">
    <source>
        <dbReference type="Google" id="ProtNLM"/>
    </source>
</evidence>
<protein>
    <recommendedName>
        <fullName evidence="11">Nucleoside transporter</fullName>
    </recommendedName>
</protein>
<keyword evidence="4 8" id="KW-0812">Transmembrane</keyword>
<dbReference type="PANTHER" id="PTHR10332">
    <property type="entry name" value="EQUILIBRATIVE NUCLEOSIDE TRANSPORTER"/>
    <property type="match status" value="1"/>
</dbReference>
<feature type="compositionally biased region" description="Pro residues" evidence="7">
    <location>
        <begin position="1"/>
        <end position="11"/>
    </location>
</feature>
<dbReference type="OrthoDB" id="10261753at2759"/>
<dbReference type="PRINTS" id="PR01130">
    <property type="entry name" value="DERENTRNSPRT"/>
</dbReference>
<dbReference type="Proteomes" id="UP000307440">
    <property type="component" value="Unassembled WGS sequence"/>
</dbReference>
<dbReference type="EMBL" id="ML210150">
    <property type="protein sequence ID" value="TFK29245.1"/>
    <property type="molecule type" value="Genomic_DNA"/>
</dbReference>
<sequence>MSVPTSVPPDSPKVLYHSIPQQPEVSTSDIDLDVESDEPPHDLPAELLDGRTKAIHFILGCAVLLPWNVIITAMPFFLSRLSGSSFKSSFSSYATTTFTVSNFIFLAHATFTSKHTKPSERTRSTIGCILFLNVLLTLSTFFTPSPGLFAIFVLLNGAAQAAAGGYLQTSAIAVASLFGPAAVQAMIAGQAAVAVVISGVQVVSSATSIAGKPKTAVVEDSAEATSAFIFFVISTLFMVVSYLAHEALLRMPVYDRVAGSLERPSYKISLGTDEGLSTRSVSRARSVVVEEAGNVMKVAKANVLFEVAVAYVFMATLSVFPPLTLSISPVNPNIHPLLFTAIHFLVFNIGDFLGRWACSFKIMLIWSAKRLLTMSLARTLFIPLFLMCNIQRPSNILSSAPVINSDFLFMLLIFTFGWTNGYVSSLCMMAAPSVEHNPRLKGRVADVDVAATVASFCLVGGLALGSISSFAVRAAVCNCNPFVS</sequence>
<feature type="transmembrane region" description="Helical" evidence="8">
    <location>
        <begin position="337"/>
        <end position="358"/>
    </location>
</feature>
<evidence type="ECO:0000256" key="1">
    <source>
        <dbReference type="ARBA" id="ARBA00004141"/>
    </source>
</evidence>
<feature type="transmembrane region" description="Helical" evidence="8">
    <location>
        <begin position="148"/>
        <end position="169"/>
    </location>
</feature>
<proteinExistence type="inferred from homology"/>
<dbReference type="Pfam" id="PF01733">
    <property type="entry name" value="Nucleoside_tran"/>
    <property type="match status" value="1"/>
</dbReference>
<dbReference type="PIRSF" id="PIRSF016379">
    <property type="entry name" value="ENT"/>
    <property type="match status" value="1"/>
</dbReference>
<evidence type="ECO:0000256" key="8">
    <source>
        <dbReference type="SAM" id="Phobius"/>
    </source>
</evidence>
<keyword evidence="3" id="KW-0813">Transport</keyword>
<keyword evidence="6 8" id="KW-0472">Membrane</keyword>
<dbReference type="InterPro" id="IPR036259">
    <property type="entry name" value="MFS_trans_sf"/>
</dbReference>
<dbReference type="InterPro" id="IPR002259">
    <property type="entry name" value="Eqnu_transpt"/>
</dbReference>
<evidence type="ECO:0000256" key="5">
    <source>
        <dbReference type="ARBA" id="ARBA00022989"/>
    </source>
</evidence>
<feature type="transmembrane region" description="Helical" evidence="8">
    <location>
        <begin position="124"/>
        <end position="142"/>
    </location>
</feature>
<feature type="transmembrane region" description="Helical" evidence="8">
    <location>
        <begin position="224"/>
        <end position="244"/>
    </location>
</feature>
<evidence type="ECO:0000256" key="3">
    <source>
        <dbReference type="ARBA" id="ARBA00022448"/>
    </source>
</evidence>
<keyword evidence="5 8" id="KW-1133">Transmembrane helix</keyword>
<feature type="transmembrane region" description="Helical" evidence="8">
    <location>
        <begin position="57"/>
        <end position="78"/>
    </location>
</feature>
<evidence type="ECO:0000256" key="6">
    <source>
        <dbReference type="ARBA" id="ARBA00023136"/>
    </source>
</evidence>
<evidence type="ECO:0000256" key="7">
    <source>
        <dbReference type="SAM" id="MobiDB-lite"/>
    </source>
</evidence>
<dbReference type="SUPFAM" id="SSF103473">
    <property type="entry name" value="MFS general substrate transporter"/>
    <property type="match status" value="1"/>
</dbReference>
<dbReference type="GO" id="GO:0034257">
    <property type="term" value="F:nicotinamide riboside transmembrane transporter activity"/>
    <property type="evidence" value="ECO:0007669"/>
    <property type="project" value="TreeGrafter"/>
</dbReference>
<keyword evidence="10" id="KW-1185">Reference proteome</keyword>
<gene>
    <name evidence="9" type="ORF">FA15DRAFT_610293</name>
</gene>
<feature type="compositionally biased region" description="Polar residues" evidence="7">
    <location>
        <begin position="19"/>
        <end position="29"/>
    </location>
</feature>
<dbReference type="PANTHER" id="PTHR10332:SF88">
    <property type="entry name" value="EQUILIBRATIVE NUCLEOSIDE TRANSPORTER 1, ISOFORM A"/>
    <property type="match status" value="1"/>
</dbReference>
<dbReference type="STRING" id="230819.A0A5C3L963"/>
<dbReference type="GO" id="GO:0005886">
    <property type="term" value="C:plasma membrane"/>
    <property type="evidence" value="ECO:0007669"/>
    <property type="project" value="TreeGrafter"/>
</dbReference>
<dbReference type="GO" id="GO:0015205">
    <property type="term" value="F:nucleobase transmembrane transporter activity"/>
    <property type="evidence" value="ECO:0007669"/>
    <property type="project" value="TreeGrafter"/>
</dbReference>
<accession>A0A5C3L963</accession>
<reference evidence="9 10" key="1">
    <citation type="journal article" date="2019" name="Nat. Ecol. Evol.">
        <title>Megaphylogeny resolves global patterns of mushroom evolution.</title>
        <authorList>
            <person name="Varga T."/>
            <person name="Krizsan K."/>
            <person name="Foldi C."/>
            <person name="Dima B."/>
            <person name="Sanchez-Garcia M."/>
            <person name="Sanchez-Ramirez S."/>
            <person name="Szollosi G.J."/>
            <person name="Szarkandi J.G."/>
            <person name="Papp V."/>
            <person name="Albert L."/>
            <person name="Andreopoulos W."/>
            <person name="Angelini C."/>
            <person name="Antonin V."/>
            <person name="Barry K.W."/>
            <person name="Bougher N.L."/>
            <person name="Buchanan P."/>
            <person name="Buyck B."/>
            <person name="Bense V."/>
            <person name="Catcheside P."/>
            <person name="Chovatia M."/>
            <person name="Cooper J."/>
            <person name="Damon W."/>
            <person name="Desjardin D."/>
            <person name="Finy P."/>
            <person name="Geml J."/>
            <person name="Haridas S."/>
            <person name="Hughes K."/>
            <person name="Justo A."/>
            <person name="Karasinski D."/>
            <person name="Kautmanova I."/>
            <person name="Kiss B."/>
            <person name="Kocsube S."/>
            <person name="Kotiranta H."/>
            <person name="LaButti K.M."/>
            <person name="Lechner B.E."/>
            <person name="Liimatainen K."/>
            <person name="Lipzen A."/>
            <person name="Lukacs Z."/>
            <person name="Mihaltcheva S."/>
            <person name="Morgado L.N."/>
            <person name="Niskanen T."/>
            <person name="Noordeloos M.E."/>
            <person name="Ohm R.A."/>
            <person name="Ortiz-Santana B."/>
            <person name="Ovrebo C."/>
            <person name="Racz N."/>
            <person name="Riley R."/>
            <person name="Savchenko A."/>
            <person name="Shiryaev A."/>
            <person name="Soop K."/>
            <person name="Spirin V."/>
            <person name="Szebenyi C."/>
            <person name="Tomsovsky M."/>
            <person name="Tulloss R.E."/>
            <person name="Uehling J."/>
            <person name="Grigoriev I.V."/>
            <person name="Vagvolgyi C."/>
            <person name="Papp T."/>
            <person name="Martin F.M."/>
            <person name="Miettinen O."/>
            <person name="Hibbett D.S."/>
            <person name="Nagy L.G."/>
        </authorList>
    </citation>
    <scope>NUCLEOTIDE SEQUENCE [LARGE SCALE GENOMIC DNA]</scope>
    <source>
        <strain evidence="9 10">CBS 121175</strain>
    </source>
</reference>
<dbReference type="AlphaFoldDB" id="A0A5C3L963"/>
<feature type="transmembrane region" description="Helical" evidence="8">
    <location>
        <begin position="449"/>
        <end position="472"/>
    </location>
</feature>
<name>A0A5C3L963_COPMA</name>
<feature type="transmembrane region" description="Helical" evidence="8">
    <location>
        <begin position="303"/>
        <end position="325"/>
    </location>
</feature>
<comment type="similarity">
    <text evidence="2">Belongs to the SLC29A/ENT transporter (TC 2.A.57) family.</text>
</comment>
<feature type="region of interest" description="Disordered" evidence="7">
    <location>
        <begin position="1"/>
        <end position="36"/>
    </location>
</feature>
<evidence type="ECO:0000313" key="9">
    <source>
        <dbReference type="EMBL" id="TFK29245.1"/>
    </source>
</evidence>
<evidence type="ECO:0000256" key="4">
    <source>
        <dbReference type="ARBA" id="ARBA00022692"/>
    </source>
</evidence>
<feature type="transmembrane region" description="Helical" evidence="8">
    <location>
        <begin position="407"/>
        <end position="428"/>
    </location>
</feature>
<evidence type="ECO:0000256" key="2">
    <source>
        <dbReference type="ARBA" id="ARBA00007965"/>
    </source>
</evidence>
<feature type="transmembrane region" description="Helical" evidence="8">
    <location>
        <begin position="90"/>
        <end position="112"/>
    </location>
</feature>
<evidence type="ECO:0000313" key="10">
    <source>
        <dbReference type="Proteomes" id="UP000307440"/>
    </source>
</evidence>